<name>A0AAD6BKV5_9TELE</name>
<gene>
    <name evidence="1" type="ORF">JOQ06_013362</name>
</gene>
<proteinExistence type="predicted"/>
<feature type="non-terminal residue" evidence="1">
    <location>
        <position position="1"/>
    </location>
</feature>
<reference evidence="1" key="1">
    <citation type="submission" date="2022-11" db="EMBL/GenBank/DDBJ databases">
        <title>Chromosome-level genome of Pogonophryne albipinna.</title>
        <authorList>
            <person name="Jo E."/>
        </authorList>
    </citation>
    <scope>NUCLEOTIDE SEQUENCE</scope>
    <source>
        <strain evidence="1">SGF0006</strain>
        <tissue evidence="1">Muscle</tissue>
    </source>
</reference>
<evidence type="ECO:0000313" key="1">
    <source>
        <dbReference type="EMBL" id="KAJ4944822.1"/>
    </source>
</evidence>
<protein>
    <submittedName>
        <fullName evidence="1">Uncharacterized protein</fullName>
    </submittedName>
</protein>
<dbReference type="Proteomes" id="UP001219934">
    <property type="component" value="Unassembled WGS sequence"/>
</dbReference>
<accession>A0AAD6BKV5</accession>
<dbReference type="EMBL" id="JAPTMU010000004">
    <property type="protein sequence ID" value="KAJ4944822.1"/>
    <property type="molecule type" value="Genomic_DNA"/>
</dbReference>
<evidence type="ECO:0000313" key="2">
    <source>
        <dbReference type="Proteomes" id="UP001219934"/>
    </source>
</evidence>
<sequence>GQQEPLFSSRVLMLCDPGFAADVFNVPESMSSSTDRTVSKLLFKVVAITPVGPVFSQPLQ</sequence>
<organism evidence="1 2">
    <name type="scientific">Pogonophryne albipinna</name>
    <dbReference type="NCBI Taxonomy" id="1090488"/>
    <lineage>
        <taxon>Eukaryota</taxon>
        <taxon>Metazoa</taxon>
        <taxon>Chordata</taxon>
        <taxon>Craniata</taxon>
        <taxon>Vertebrata</taxon>
        <taxon>Euteleostomi</taxon>
        <taxon>Actinopterygii</taxon>
        <taxon>Neopterygii</taxon>
        <taxon>Teleostei</taxon>
        <taxon>Neoteleostei</taxon>
        <taxon>Acanthomorphata</taxon>
        <taxon>Eupercaria</taxon>
        <taxon>Perciformes</taxon>
        <taxon>Notothenioidei</taxon>
        <taxon>Pogonophryne</taxon>
    </lineage>
</organism>
<dbReference type="AlphaFoldDB" id="A0AAD6BKV5"/>
<keyword evidence="2" id="KW-1185">Reference proteome</keyword>
<comment type="caution">
    <text evidence="1">The sequence shown here is derived from an EMBL/GenBank/DDBJ whole genome shotgun (WGS) entry which is preliminary data.</text>
</comment>